<accession>A0A845GSQ8</accession>
<dbReference type="RefSeq" id="WP_161085418.1">
    <property type="nucleotide sequence ID" value="NZ_WWCX01000044.1"/>
</dbReference>
<sequence>MTRYRWLSAEWPVSIATLAKRLKAKPFSSQVRHGFVVDRVRDESLEGRYIERIEYKETVTDPFGVELSFERVEFKKSEFRISISRPGLEIREAPRSFQGLMNQLSEVVDFKVSIASESVSVLEWADKIQYLAKRPIIIDSIQINSLSLKEGVSAKIIVKGEKDVRVACDALTKGRHYLLEKVQLRFVDNISNGFIILGSSGSANLEIDDSSGELLKIVREGLSFLKN</sequence>
<evidence type="ECO:0000313" key="1">
    <source>
        <dbReference type="EMBL" id="MYM96402.1"/>
    </source>
</evidence>
<proteinExistence type="predicted"/>
<dbReference type="Proteomes" id="UP000447355">
    <property type="component" value="Unassembled WGS sequence"/>
</dbReference>
<evidence type="ECO:0000313" key="2">
    <source>
        <dbReference type="Proteomes" id="UP000447355"/>
    </source>
</evidence>
<dbReference type="AlphaFoldDB" id="A0A845GSQ8"/>
<protein>
    <submittedName>
        <fullName evidence="1">Uncharacterized protein</fullName>
    </submittedName>
</protein>
<comment type="caution">
    <text evidence="1">The sequence shown here is derived from an EMBL/GenBank/DDBJ whole genome shotgun (WGS) entry which is preliminary data.</text>
</comment>
<gene>
    <name evidence="1" type="ORF">GTP90_21275</name>
</gene>
<reference evidence="1" key="1">
    <citation type="submission" date="2019-12" db="EMBL/GenBank/DDBJ databases">
        <title>Novel species isolated from a subtropical stream in China.</title>
        <authorList>
            <person name="Lu H."/>
        </authorList>
    </citation>
    <scope>NUCLEOTIDE SEQUENCE [LARGE SCALE GENOMIC DNA]</scope>
    <source>
        <strain evidence="1">FT81W</strain>
    </source>
</reference>
<dbReference type="EMBL" id="WWCX01000044">
    <property type="protein sequence ID" value="MYM96402.1"/>
    <property type="molecule type" value="Genomic_DNA"/>
</dbReference>
<organism evidence="1 2">
    <name type="scientific">Duganella vulcania</name>
    <dbReference type="NCBI Taxonomy" id="2692166"/>
    <lineage>
        <taxon>Bacteria</taxon>
        <taxon>Pseudomonadati</taxon>
        <taxon>Pseudomonadota</taxon>
        <taxon>Betaproteobacteria</taxon>
        <taxon>Burkholderiales</taxon>
        <taxon>Oxalobacteraceae</taxon>
        <taxon>Telluria group</taxon>
        <taxon>Duganella</taxon>
    </lineage>
</organism>
<name>A0A845GSQ8_9BURK</name>